<dbReference type="RefSeq" id="WP_390316221.1">
    <property type="nucleotide sequence ID" value="NZ_JBHSPB010000006.1"/>
</dbReference>
<dbReference type="Proteomes" id="UP001596083">
    <property type="component" value="Unassembled WGS sequence"/>
</dbReference>
<dbReference type="PROSITE" id="PS00086">
    <property type="entry name" value="CYTOCHROME_P450"/>
    <property type="match status" value="1"/>
</dbReference>
<evidence type="ECO:0000256" key="1">
    <source>
        <dbReference type="ARBA" id="ARBA00010617"/>
    </source>
</evidence>
<comment type="similarity">
    <text evidence="1 2">Belongs to the cytochrome P450 family.</text>
</comment>
<feature type="region of interest" description="Disordered" evidence="3">
    <location>
        <begin position="1"/>
        <end position="75"/>
    </location>
</feature>
<proteinExistence type="inferred from homology"/>
<keyword evidence="2" id="KW-0479">Metal-binding</keyword>
<dbReference type="PANTHER" id="PTHR46696:SF1">
    <property type="entry name" value="CYTOCHROME P450 YJIB-RELATED"/>
    <property type="match status" value="1"/>
</dbReference>
<evidence type="ECO:0000313" key="5">
    <source>
        <dbReference type="Proteomes" id="UP001596083"/>
    </source>
</evidence>
<name>A0ABW0Z1X1_9ACTN</name>
<dbReference type="InterPro" id="IPR036396">
    <property type="entry name" value="Cyt_P450_sf"/>
</dbReference>
<keyword evidence="2" id="KW-0560">Oxidoreductase</keyword>
<evidence type="ECO:0000313" key="4">
    <source>
        <dbReference type="EMBL" id="MFC5721014.1"/>
    </source>
</evidence>
<dbReference type="PANTHER" id="PTHR46696">
    <property type="entry name" value="P450, PUTATIVE (EUROFUNG)-RELATED"/>
    <property type="match status" value="1"/>
</dbReference>
<evidence type="ECO:0000256" key="2">
    <source>
        <dbReference type="RuleBase" id="RU000461"/>
    </source>
</evidence>
<dbReference type="Gene3D" id="1.10.630.10">
    <property type="entry name" value="Cytochrome P450"/>
    <property type="match status" value="1"/>
</dbReference>
<gene>
    <name evidence="4" type="ORF">ACFP1Z_12630</name>
</gene>
<accession>A0ABW0Z1X1</accession>
<dbReference type="EMBL" id="JBHSPB010000006">
    <property type="protein sequence ID" value="MFC5721014.1"/>
    <property type="molecule type" value="Genomic_DNA"/>
</dbReference>
<evidence type="ECO:0000256" key="3">
    <source>
        <dbReference type="SAM" id="MobiDB-lite"/>
    </source>
</evidence>
<reference evidence="5" key="1">
    <citation type="journal article" date="2019" name="Int. J. Syst. Evol. Microbiol.">
        <title>The Global Catalogue of Microorganisms (GCM) 10K type strain sequencing project: providing services to taxonomists for standard genome sequencing and annotation.</title>
        <authorList>
            <consortium name="The Broad Institute Genomics Platform"/>
            <consortium name="The Broad Institute Genome Sequencing Center for Infectious Disease"/>
            <person name="Wu L."/>
            <person name="Ma J."/>
        </authorList>
    </citation>
    <scope>NUCLEOTIDE SEQUENCE [LARGE SCALE GENOMIC DNA]</scope>
    <source>
        <strain evidence="5">CGMCC 4.7304</strain>
    </source>
</reference>
<organism evidence="4 5">
    <name type="scientific">Streptomyces gamaensis</name>
    <dbReference type="NCBI Taxonomy" id="1763542"/>
    <lineage>
        <taxon>Bacteria</taxon>
        <taxon>Bacillati</taxon>
        <taxon>Actinomycetota</taxon>
        <taxon>Actinomycetes</taxon>
        <taxon>Kitasatosporales</taxon>
        <taxon>Streptomycetaceae</taxon>
        <taxon>Streptomyces</taxon>
    </lineage>
</organism>
<comment type="caution">
    <text evidence="4">The sequence shown here is derived from an EMBL/GenBank/DDBJ whole genome shotgun (WGS) entry which is preliminary data.</text>
</comment>
<protein>
    <submittedName>
        <fullName evidence="4">Cytochrome P450</fullName>
    </submittedName>
</protein>
<keyword evidence="2" id="KW-0408">Iron</keyword>
<dbReference type="PRINTS" id="PR00359">
    <property type="entry name" value="BP450"/>
</dbReference>
<sequence>MATRPVVEVRPFPVTRRRARPDSTSDPVMNKSRRAVTARRLPWYPRSDEGRTVDESSRSGPVSPPAGPLYTPLHPDTLQDPYRAFRLLRENDPVHWHAELDSWVLTRYEDCVAVLRDAQRFRSDFRSIGEEVPQSALSVQMLDPPEHAAIRHLLVGAVREQRFGGLRTEIRELVRSRLAEASTGGTFDFVERVARPVALRTICRVLGVDEPGGAEFEAMSNAIVRSMDGGLDGSRLEPGARARAELSELLAAWAGRPAPGTFIDRVMRRRERYGVPAPLVINSLRAMLHAGYESASRLLGNAVSALVADPQAGAKALHAGVPDAAIDELVRFDPPVQADARVCATDCGLGGRRLARGSVVTVLIGAANHDPAVFTDPGRLLPDRSANPHLGFGKGVHACLGAQLARVEMAAVLGALAQYDDRGLALRPAGDPVREPTATLRGLSRLPVRLEAGAAGGEQ</sequence>
<dbReference type="InterPro" id="IPR017972">
    <property type="entry name" value="Cyt_P450_CS"/>
</dbReference>
<dbReference type="InterPro" id="IPR001128">
    <property type="entry name" value="Cyt_P450"/>
</dbReference>
<keyword evidence="5" id="KW-1185">Reference proteome</keyword>
<dbReference type="PRINTS" id="PR00385">
    <property type="entry name" value="P450"/>
</dbReference>
<feature type="compositionally biased region" description="Basic and acidic residues" evidence="3">
    <location>
        <begin position="46"/>
        <end position="57"/>
    </location>
</feature>
<dbReference type="SUPFAM" id="SSF48264">
    <property type="entry name" value="Cytochrome P450"/>
    <property type="match status" value="1"/>
</dbReference>
<keyword evidence="2" id="KW-0503">Monooxygenase</keyword>
<keyword evidence="2" id="KW-0349">Heme</keyword>
<dbReference type="InterPro" id="IPR002397">
    <property type="entry name" value="Cyt_P450_B"/>
</dbReference>
<dbReference type="Pfam" id="PF00067">
    <property type="entry name" value="p450"/>
    <property type="match status" value="1"/>
</dbReference>